<dbReference type="Proteomes" id="UP000502823">
    <property type="component" value="Unassembled WGS sequence"/>
</dbReference>
<dbReference type="SUPFAM" id="SSF52266">
    <property type="entry name" value="SGNH hydrolase"/>
    <property type="match status" value="1"/>
</dbReference>
<accession>A0A6L2Q1Z3</accession>
<evidence type="ECO:0008006" key="3">
    <source>
        <dbReference type="Google" id="ProtNLM"/>
    </source>
</evidence>
<proteinExistence type="predicted"/>
<dbReference type="InParanoid" id="A0A6L2Q1Z3"/>
<comment type="caution">
    <text evidence="1">The sequence shown here is derived from an EMBL/GenBank/DDBJ whole genome shotgun (WGS) entry which is preliminary data.</text>
</comment>
<dbReference type="AlphaFoldDB" id="A0A6L2Q1Z3"/>
<dbReference type="Gene3D" id="3.40.50.1110">
    <property type="entry name" value="SGNH hydrolase"/>
    <property type="match status" value="1"/>
</dbReference>
<evidence type="ECO:0000313" key="1">
    <source>
        <dbReference type="EMBL" id="GFG37940.1"/>
    </source>
</evidence>
<evidence type="ECO:0000313" key="2">
    <source>
        <dbReference type="Proteomes" id="UP000502823"/>
    </source>
</evidence>
<dbReference type="EMBL" id="BLKM01012951">
    <property type="protein sequence ID" value="GFG37940.1"/>
    <property type="molecule type" value="Genomic_DNA"/>
</dbReference>
<dbReference type="OrthoDB" id="420519at2759"/>
<reference evidence="2" key="1">
    <citation type="submission" date="2020-01" db="EMBL/GenBank/DDBJ databases">
        <title>Draft genome sequence of the Termite Coptotermes fromosanus.</title>
        <authorList>
            <person name="Itakura S."/>
            <person name="Yosikawa Y."/>
            <person name="Umezawa K."/>
        </authorList>
    </citation>
    <scope>NUCLEOTIDE SEQUENCE [LARGE SCALE GENOMIC DNA]</scope>
</reference>
<protein>
    <recommendedName>
        <fullName evidence="3">OSK domain-containing protein</fullName>
    </recommendedName>
</protein>
<gene>
    <name evidence="1" type="ORF">Cfor_05915</name>
</gene>
<organism evidence="1 2">
    <name type="scientific">Coptotermes formosanus</name>
    <name type="common">Formosan subterranean termite</name>
    <dbReference type="NCBI Taxonomy" id="36987"/>
    <lineage>
        <taxon>Eukaryota</taxon>
        <taxon>Metazoa</taxon>
        <taxon>Ecdysozoa</taxon>
        <taxon>Arthropoda</taxon>
        <taxon>Hexapoda</taxon>
        <taxon>Insecta</taxon>
        <taxon>Pterygota</taxon>
        <taxon>Neoptera</taxon>
        <taxon>Polyneoptera</taxon>
        <taxon>Dictyoptera</taxon>
        <taxon>Blattodea</taxon>
        <taxon>Blattoidea</taxon>
        <taxon>Termitoidae</taxon>
        <taxon>Rhinotermitidae</taxon>
        <taxon>Coptotermes</taxon>
    </lineage>
</organism>
<name>A0A6L2Q1Z3_COPFO</name>
<keyword evidence="2" id="KW-1185">Reference proteome</keyword>
<dbReference type="InterPro" id="IPR036514">
    <property type="entry name" value="SGNH_hydro_sf"/>
</dbReference>
<sequence length="389" mass="43984">MAAVDVVLETCSRYLDQDSCESGENLSVNCLRIKDYLKVIITELKSAQLINKILHEEIKLKAGQSMNTVKMSGMKQCDNHESTKLNGTTDCIRQLDSDFPLITNKFAPLLNLQTQVEHLSFHPNNLKPTHRSFHHTKLKSPQSSNTDSLNKRKIILLGASHIRGCLENLRSLLGDLYNVIRITKPNGNISAITSSFNLKTEKLTKQDVVVVCGGKRDVAKNETNLGLRHLSQFAKHTTNTNVIIMCVPRRYDLQSFSCVNNEVASFNRNLQKLMKAYGHILTCSMTNKRDHYTSHGFHMNTLRKNWITNVLAKITKTPLTSSLIRPTIPLPWNSDNSDDKCLVTLDKCPANSMENYLSRGKQDTNTERKVLNQLSLIFKTYGTKLCVHQ</sequence>